<sequence>MIRCKRILPLAPALSLIGGRAGRPLMNDKESEMSSRRQRAERRRQELENPQYGWIWKPLAVLLVLAVMVAVGLGIWWSLAPSRFDVETATQEQRISAAPAARGTVTVATLATLIDTLQDKPGGYLRNDLMPPGLLLDNMPSWETGVLVQARLMAASLADFDPGAGESVNTLIAALEQDADDWLAPSMEDHLAQAGNSARAYLARFDDGVGASFVDQGQGLALYLDAVRQQLASLRERLSSTVSDSERLKELGIEVAQDSRVPWYRVDNVFHETRGQTWALGHLLEALERDQADLIASAGLGDSYARALAEIERMQRQFWSPVVLRGSGLGIFANYPLTMAHHLSRLDGALASLIEGLGGANAAPEAATPPVTEVTRSPDDEEAAESAGVEKSDEQGGQQGAEANSGEQGAEANSDEQGTEANSGEQGTNQQQPAEQSAE</sequence>
<dbReference type="Proteomes" id="UP000241895">
    <property type="component" value="Unassembled WGS sequence"/>
</dbReference>
<dbReference type="EMBL" id="PXNS01000007">
    <property type="protein sequence ID" value="PTL94125.1"/>
    <property type="molecule type" value="Genomic_DNA"/>
</dbReference>
<feature type="compositionally biased region" description="Polar residues" evidence="1">
    <location>
        <begin position="419"/>
        <end position="439"/>
    </location>
</feature>
<keyword evidence="2" id="KW-0812">Transmembrane</keyword>
<evidence type="ECO:0000256" key="2">
    <source>
        <dbReference type="SAM" id="Phobius"/>
    </source>
</evidence>
<organism evidence="3 4">
    <name type="scientific">Halomonas litopenaei</name>
    <dbReference type="NCBI Taxonomy" id="2109328"/>
    <lineage>
        <taxon>Bacteria</taxon>
        <taxon>Pseudomonadati</taxon>
        <taxon>Pseudomonadota</taxon>
        <taxon>Gammaproteobacteria</taxon>
        <taxon>Oceanospirillales</taxon>
        <taxon>Halomonadaceae</taxon>
        <taxon>Halomonas</taxon>
    </lineage>
</organism>
<evidence type="ECO:0000313" key="3">
    <source>
        <dbReference type="EMBL" id="PTL94125.1"/>
    </source>
</evidence>
<feature type="transmembrane region" description="Helical" evidence="2">
    <location>
        <begin position="59"/>
        <end position="79"/>
    </location>
</feature>
<keyword evidence="2" id="KW-1133">Transmembrane helix</keyword>
<feature type="compositionally biased region" description="Basic and acidic residues" evidence="1">
    <location>
        <begin position="26"/>
        <end position="35"/>
    </location>
</feature>
<feature type="compositionally biased region" description="Low complexity" evidence="1">
    <location>
        <begin position="362"/>
        <end position="375"/>
    </location>
</feature>
<dbReference type="InterPro" id="IPR016936">
    <property type="entry name" value="UCP029693"/>
</dbReference>
<gene>
    <name evidence="3" type="ORF">C6W88_13760</name>
</gene>
<dbReference type="Pfam" id="PF10095">
    <property type="entry name" value="DUF2333"/>
    <property type="match status" value="1"/>
</dbReference>
<proteinExistence type="predicted"/>
<keyword evidence="2" id="KW-0472">Membrane</keyword>
<name>A0ABX5IVN8_9GAMM</name>
<evidence type="ECO:0000313" key="4">
    <source>
        <dbReference type="Proteomes" id="UP000241895"/>
    </source>
</evidence>
<accession>A0ABX5IVN8</accession>
<reference evidence="3 4" key="1">
    <citation type="submission" date="2018-03" db="EMBL/GenBank/DDBJ databases">
        <authorList>
            <person name="Zhou J."/>
            <person name="Li X."/>
            <person name="Xue M."/>
            <person name="Yin J."/>
        </authorList>
    </citation>
    <scope>NUCLEOTIDE SEQUENCE [LARGE SCALE GENOMIC DNA]</scope>
    <source>
        <strain evidence="3 4">SYSU ZJ2214</strain>
    </source>
</reference>
<evidence type="ECO:0000256" key="1">
    <source>
        <dbReference type="SAM" id="MobiDB-lite"/>
    </source>
</evidence>
<feature type="region of interest" description="Disordered" evidence="1">
    <location>
        <begin position="25"/>
        <end position="44"/>
    </location>
</feature>
<keyword evidence="4" id="KW-1185">Reference proteome</keyword>
<comment type="caution">
    <text evidence="3">The sequence shown here is derived from an EMBL/GenBank/DDBJ whole genome shotgun (WGS) entry which is preliminary data.</text>
</comment>
<feature type="region of interest" description="Disordered" evidence="1">
    <location>
        <begin position="360"/>
        <end position="439"/>
    </location>
</feature>
<protein>
    <submittedName>
        <fullName evidence="3">DUF2333 domain-containing protein</fullName>
    </submittedName>
</protein>